<dbReference type="PANTHER" id="PTHR14955:SF4">
    <property type="entry name" value="PHD-TYPE DOMAIN-CONTAINING PROTEIN"/>
    <property type="match status" value="1"/>
</dbReference>
<accession>A0AAW0SXQ8</accession>
<dbReference type="Proteomes" id="UP001487740">
    <property type="component" value="Unassembled WGS sequence"/>
</dbReference>
<evidence type="ECO:0000313" key="8">
    <source>
        <dbReference type="Proteomes" id="UP001487740"/>
    </source>
</evidence>
<evidence type="ECO:0000256" key="1">
    <source>
        <dbReference type="ARBA" id="ARBA00022553"/>
    </source>
</evidence>
<gene>
    <name evidence="7" type="ORF">O3P69_019641</name>
</gene>
<feature type="region of interest" description="Disordered" evidence="5">
    <location>
        <begin position="119"/>
        <end position="238"/>
    </location>
</feature>
<name>A0AAW0SXQ8_SCYPA</name>
<keyword evidence="3" id="KW-0863">Zinc-finger</keyword>
<keyword evidence="2" id="KW-0479">Metal-binding</keyword>
<dbReference type="InterPro" id="IPR034732">
    <property type="entry name" value="EPHD"/>
</dbReference>
<dbReference type="InterPro" id="IPR013083">
    <property type="entry name" value="Znf_RING/FYVE/PHD"/>
</dbReference>
<dbReference type="PROSITE" id="PS51805">
    <property type="entry name" value="EPHD"/>
    <property type="match status" value="1"/>
</dbReference>
<evidence type="ECO:0000256" key="4">
    <source>
        <dbReference type="ARBA" id="ARBA00022833"/>
    </source>
</evidence>
<feature type="domain" description="PHD-type" evidence="6">
    <location>
        <begin position="213"/>
        <end position="315"/>
    </location>
</feature>
<reference evidence="7 8" key="1">
    <citation type="submission" date="2023-03" db="EMBL/GenBank/DDBJ databases">
        <title>High-quality genome of Scylla paramamosain provides insights in environmental adaptation.</title>
        <authorList>
            <person name="Zhang L."/>
        </authorList>
    </citation>
    <scope>NUCLEOTIDE SEQUENCE [LARGE SCALE GENOMIC DNA]</scope>
    <source>
        <strain evidence="7">LZ_2023a</strain>
        <tissue evidence="7">Muscle</tissue>
    </source>
</reference>
<protein>
    <recommendedName>
        <fullName evidence="6">PHD-type domain-containing protein</fullName>
    </recommendedName>
</protein>
<dbReference type="AlphaFoldDB" id="A0AAW0SXQ8"/>
<feature type="compositionally biased region" description="Low complexity" evidence="5">
    <location>
        <begin position="130"/>
        <end position="143"/>
    </location>
</feature>
<sequence length="315" mass="33271">MVRVCRDGSGREAVVNTWRRAEEEEAGVGGGAGGHGGGSSLPFYCRMEARQKAAKVGYTSTLHTNYDAFAKDTSWFCAFCRRYSHAAALGDLYGPYFLQGPRAILKKSFPNVVEGQVVEAAPPAPPPAPQDAAAHPAHPQAPQRVKKRTPRRESASDALPLPKPEQATPLQSLRFVPAATPARMLGRTSSHPGLASPTSTTPPTTTTGTTTTTTTTPVLEVKPEPSIPTSGASHHPGVLEHPSGTECWVHEACLVWAPGVHVSNSKLCGLEEAVTVAQDSVCQQCQEGGATVGCLGKGCTSVFTCPLRCKFEMDS</sequence>
<evidence type="ECO:0000259" key="6">
    <source>
        <dbReference type="PROSITE" id="PS51805"/>
    </source>
</evidence>
<evidence type="ECO:0000256" key="3">
    <source>
        <dbReference type="ARBA" id="ARBA00022771"/>
    </source>
</evidence>
<dbReference type="PANTHER" id="PTHR14955">
    <property type="entry name" value="RETINOIC ACID INDUCED 1/TRANSCRIPTION FACTOR 20"/>
    <property type="match status" value="1"/>
</dbReference>
<dbReference type="Gene3D" id="3.30.40.10">
    <property type="entry name" value="Zinc/RING finger domain, C3HC4 (zinc finger)"/>
    <property type="match status" value="1"/>
</dbReference>
<keyword evidence="8" id="KW-1185">Reference proteome</keyword>
<comment type="caution">
    <text evidence="7">The sequence shown here is derived from an EMBL/GenBank/DDBJ whole genome shotgun (WGS) entry which is preliminary data.</text>
</comment>
<dbReference type="GO" id="GO:0005634">
    <property type="term" value="C:nucleus"/>
    <property type="evidence" value="ECO:0007669"/>
    <property type="project" value="TreeGrafter"/>
</dbReference>
<evidence type="ECO:0000256" key="5">
    <source>
        <dbReference type="SAM" id="MobiDB-lite"/>
    </source>
</evidence>
<organism evidence="7 8">
    <name type="scientific">Scylla paramamosain</name>
    <name type="common">Mud crab</name>
    <dbReference type="NCBI Taxonomy" id="85552"/>
    <lineage>
        <taxon>Eukaryota</taxon>
        <taxon>Metazoa</taxon>
        <taxon>Ecdysozoa</taxon>
        <taxon>Arthropoda</taxon>
        <taxon>Crustacea</taxon>
        <taxon>Multicrustacea</taxon>
        <taxon>Malacostraca</taxon>
        <taxon>Eumalacostraca</taxon>
        <taxon>Eucarida</taxon>
        <taxon>Decapoda</taxon>
        <taxon>Pleocyemata</taxon>
        <taxon>Brachyura</taxon>
        <taxon>Eubrachyura</taxon>
        <taxon>Portunoidea</taxon>
        <taxon>Portunidae</taxon>
        <taxon>Portuninae</taxon>
        <taxon>Scylla</taxon>
    </lineage>
</organism>
<keyword evidence="1" id="KW-0597">Phosphoprotein</keyword>
<evidence type="ECO:0000313" key="7">
    <source>
        <dbReference type="EMBL" id="KAK8379764.1"/>
    </source>
</evidence>
<feature type="compositionally biased region" description="Low complexity" evidence="5">
    <location>
        <begin position="197"/>
        <end position="217"/>
    </location>
</feature>
<dbReference type="EMBL" id="JARAKH010000043">
    <property type="protein sequence ID" value="KAK8379764.1"/>
    <property type="molecule type" value="Genomic_DNA"/>
</dbReference>
<proteinExistence type="predicted"/>
<evidence type="ECO:0000256" key="2">
    <source>
        <dbReference type="ARBA" id="ARBA00022723"/>
    </source>
</evidence>
<dbReference type="InterPro" id="IPR052440">
    <property type="entry name" value="Trans_Reg/Chrom_Remod"/>
</dbReference>
<dbReference type="GO" id="GO:0008270">
    <property type="term" value="F:zinc ion binding"/>
    <property type="evidence" value="ECO:0007669"/>
    <property type="project" value="UniProtKB-KW"/>
</dbReference>
<dbReference type="GO" id="GO:0006357">
    <property type="term" value="P:regulation of transcription by RNA polymerase II"/>
    <property type="evidence" value="ECO:0007669"/>
    <property type="project" value="TreeGrafter"/>
</dbReference>
<keyword evidence="4" id="KW-0862">Zinc</keyword>